<dbReference type="AlphaFoldDB" id="A0A0E9MR80"/>
<keyword evidence="1" id="KW-0805">Transcription regulation</keyword>
<keyword evidence="3" id="KW-0804">Transcription</keyword>
<dbReference type="RefSeq" id="WP_046348851.1">
    <property type="nucleotide sequence ID" value="NZ_BBWU01000042.1"/>
</dbReference>
<dbReference type="GO" id="GO:0043565">
    <property type="term" value="F:sequence-specific DNA binding"/>
    <property type="evidence" value="ECO:0007669"/>
    <property type="project" value="InterPro"/>
</dbReference>
<sequence length="225" mass="23869">MTSLTRHAAGERLARHRHAEGYVALVLAGSYVEAGAGARIAARPGDVILHGSYDAHQDDFGRAGATVLNLPLTGGIARYGRVDDPDLVARMAERDPVAAASLVAARMTVLDAQPTDWPDLLADALSGDEEIALGDWANRIGIAPQSLSRGFRQAFGVSPKRYRLEQRTQAALRRMAGWNGTLAGLAAEAGFADQAHFTRAVSDMTGTSPQRLKVQSVQSGTRPSA</sequence>
<keyword evidence="7" id="KW-1185">Reference proteome</keyword>
<feature type="domain" description="HTH araC/xylS-type" evidence="5">
    <location>
        <begin position="115"/>
        <end position="215"/>
    </location>
</feature>
<proteinExistence type="predicted"/>
<dbReference type="EMBL" id="BBWU01000042">
    <property type="protein sequence ID" value="GAO40054.1"/>
    <property type="molecule type" value="Genomic_DNA"/>
</dbReference>
<evidence type="ECO:0000313" key="7">
    <source>
        <dbReference type="Proteomes" id="UP000033202"/>
    </source>
</evidence>
<dbReference type="Pfam" id="PF12833">
    <property type="entry name" value="HTH_18"/>
    <property type="match status" value="1"/>
</dbReference>
<dbReference type="InterPro" id="IPR050204">
    <property type="entry name" value="AraC_XylS_family_regulators"/>
</dbReference>
<gene>
    <name evidence="6" type="ORF">SCH01S_42_00970</name>
</gene>
<accession>A0A0E9MR80</accession>
<dbReference type="GO" id="GO:0003700">
    <property type="term" value="F:DNA-binding transcription factor activity"/>
    <property type="evidence" value="ECO:0007669"/>
    <property type="project" value="InterPro"/>
</dbReference>
<feature type="region of interest" description="Disordered" evidence="4">
    <location>
        <begin position="203"/>
        <end position="225"/>
    </location>
</feature>
<dbReference type="InterPro" id="IPR009057">
    <property type="entry name" value="Homeodomain-like_sf"/>
</dbReference>
<evidence type="ECO:0000256" key="1">
    <source>
        <dbReference type="ARBA" id="ARBA00023015"/>
    </source>
</evidence>
<dbReference type="SUPFAM" id="SSF51182">
    <property type="entry name" value="RmlC-like cupins"/>
    <property type="match status" value="1"/>
</dbReference>
<dbReference type="InterPro" id="IPR018060">
    <property type="entry name" value="HTH_AraC"/>
</dbReference>
<dbReference type="InterPro" id="IPR014710">
    <property type="entry name" value="RmlC-like_jellyroll"/>
</dbReference>
<evidence type="ECO:0000256" key="4">
    <source>
        <dbReference type="SAM" id="MobiDB-lite"/>
    </source>
</evidence>
<dbReference type="PANTHER" id="PTHR46796">
    <property type="entry name" value="HTH-TYPE TRANSCRIPTIONAL ACTIVATOR RHAS-RELATED"/>
    <property type="match status" value="1"/>
</dbReference>
<keyword evidence="2" id="KW-0238">DNA-binding</keyword>
<evidence type="ECO:0000259" key="5">
    <source>
        <dbReference type="PROSITE" id="PS01124"/>
    </source>
</evidence>
<name>A0A0E9MR80_9SPHN</name>
<evidence type="ECO:0000256" key="2">
    <source>
        <dbReference type="ARBA" id="ARBA00023125"/>
    </source>
</evidence>
<dbReference type="STRING" id="1219043.SCH01S_42_00970"/>
<dbReference type="Gene3D" id="2.60.120.10">
    <property type="entry name" value="Jelly Rolls"/>
    <property type="match status" value="1"/>
</dbReference>
<feature type="compositionally biased region" description="Polar residues" evidence="4">
    <location>
        <begin position="204"/>
        <end position="225"/>
    </location>
</feature>
<protein>
    <recommendedName>
        <fullName evidence="5">HTH araC/xylS-type domain-containing protein</fullName>
    </recommendedName>
</protein>
<dbReference type="OrthoDB" id="9809338at2"/>
<dbReference type="SMART" id="SM00342">
    <property type="entry name" value="HTH_ARAC"/>
    <property type="match status" value="1"/>
</dbReference>
<evidence type="ECO:0000256" key="3">
    <source>
        <dbReference type="ARBA" id="ARBA00023163"/>
    </source>
</evidence>
<reference evidence="6 7" key="1">
    <citation type="submission" date="2015-04" db="EMBL/GenBank/DDBJ databases">
        <title>Whole genome shotgun sequence of Sphingomonas changbaiensis NBRC 104936.</title>
        <authorList>
            <person name="Katano-Makiyama Y."/>
            <person name="Hosoyama A."/>
            <person name="Hashimoto M."/>
            <person name="Noguchi M."/>
            <person name="Tsuchikane K."/>
            <person name="Ohji S."/>
            <person name="Yamazoe A."/>
            <person name="Ichikawa N."/>
            <person name="Kimura A."/>
            <person name="Fujita N."/>
        </authorList>
    </citation>
    <scope>NUCLEOTIDE SEQUENCE [LARGE SCALE GENOMIC DNA]</scope>
    <source>
        <strain evidence="6 7">NBRC 104936</strain>
    </source>
</reference>
<dbReference type="InterPro" id="IPR011051">
    <property type="entry name" value="RmlC_Cupin_sf"/>
</dbReference>
<organism evidence="6 7">
    <name type="scientific">Sphingomonas changbaiensis NBRC 104936</name>
    <dbReference type="NCBI Taxonomy" id="1219043"/>
    <lineage>
        <taxon>Bacteria</taxon>
        <taxon>Pseudomonadati</taxon>
        <taxon>Pseudomonadota</taxon>
        <taxon>Alphaproteobacteria</taxon>
        <taxon>Sphingomonadales</taxon>
        <taxon>Sphingomonadaceae</taxon>
        <taxon>Sphingomonas</taxon>
    </lineage>
</organism>
<comment type="caution">
    <text evidence="6">The sequence shown here is derived from an EMBL/GenBank/DDBJ whole genome shotgun (WGS) entry which is preliminary data.</text>
</comment>
<dbReference type="Gene3D" id="1.10.10.60">
    <property type="entry name" value="Homeodomain-like"/>
    <property type="match status" value="1"/>
</dbReference>
<dbReference type="Proteomes" id="UP000033202">
    <property type="component" value="Unassembled WGS sequence"/>
</dbReference>
<dbReference type="PROSITE" id="PS01124">
    <property type="entry name" value="HTH_ARAC_FAMILY_2"/>
    <property type="match status" value="1"/>
</dbReference>
<evidence type="ECO:0000313" key="6">
    <source>
        <dbReference type="EMBL" id="GAO40054.1"/>
    </source>
</evidence>
<dbReference type="SUPFAM" id="SSF46689">
    <property type="entry name" value="Homeodomain-like"/>
    <property type="match status" value="1"/>
</dbReference>